<comment type="similarity">
    <text evidence="2">Belongs to the class-IV pyridoxal-phosphate-dependent aminotransferase family.</text>
</comment>
<dbReference type="CDD" id="cd01558">
    <property type="entry name" value="D-AAT_like"/>
    <property type="match status" value="1"/>
</dbReference>
<dbReference type="GO" id="GO:0046394">
    <property type="term" value="P:carboxylic acid biosynthetic process"/>
    <property type="evidence" value="ECO:0007669"/>
    <property type="project" value="UniProtKB-ARBA"/>
</dbReference>
<name>A0A517Z351_9PLAN</name>
<dbReference type="SUPFAM" id="SSF56752">
    <property type="entry name" value="D-aminoacid aminotransferase-like PLP-dependent enzymes"/>
    <property type="match status" value="1"/>
</dbReference>
<dbReference type="KEGG" id="mri:Mal4_12100"/>
<dbReference type="Gene3D" id="3.30.470.10">
    <property type="match status" value="1"/>
</dbReference>
<keyword evidence="3" id="KW-0663">Pyridoxal phosphate</keyword>
<dbReference type="Proteomes" id="UP000320496">
    <property type="component" value="Chromosome"/>
</dbReference>
<dbReference type="GO" id="GO:0005829">
    <property type="term" value="C:cytosol"/>
    <property type="evidence" value="ECO:0007669"/>
    <property type="project" value="TreeGrafter"/>
</dbReference>
<dbReference type="InterPro" id="IPR043131">
    <property type="entry name" value="BCAT-like_N"/>
</dbReference>
<accession>A0A517Z351</accession>
<dbReference type="RefSeq" id="WP_197444139.1">
    <property type="nucleotide sequence ID" value="NZ_CP036275.1"/>
</dbReference>
<keyword evidence="4" id="KW-0808">Transferase</keyword>
<keyword evidence="5" id="KW-1185">Reference proteome</keyword>
<dbReference type="Pfam" id="PF01063">
    <property type="entry name" value="Aminotran_4"/>
    <property type="match status" value="1"/>
</dbReference>
<protein>
    <submittedName>
        <fullName evidence="4">D-alanine aminotransferase</fullName>
        <ecNumber evidence="4">2.6.1.21</ecNumber>
    </submittedName>
</protein>
<reference evidence="4 5" key="1">
    <citation type="submission" date="2019-02" db="EMBL/GenBank/DDBJ databases">
        <title>Deep-cultivation of Planctomycetes and their phenomic and genomic characterization uncovers novel biology.</title>
        <authorList>
            <person name="Wiegand S."/>
            <person name="Jogler M."/>
            <person name="Boedeker C."/>
            <person name="Pinto D."/>
            <person name="Vollmers J."/>
            <person name="Rivas-Marin E."/>
            <person name="Kohn T."/>
            <person name="Peeters S.H."/>
            <person name="Heuer A."/>
            <person name="Rast P."/>
            <person name="Oberbeckmann S."/>
            <person name="Bunk B."/>
            <person name="Jeske O."/>
            <person name="Meyerdierks A."/>
            <person name="Storesund J.E."/>
            <person name="Kallscheuer N."/>
            <person name="Luecker S."/>
            <person name="Lage O.M."/>
            <person name="Pohl T."/>
            <person name="Merkel B.J."/>
            <person name="Hornburger P."/>
            <person name="Mueller R.-W."/>
            <person name="Bruemmer F."/>
            <person name="Labrenz M."/>
            <person name="Spormann A.M."/>
            <person name="Op den Camp H."/>
            <person name="Overmann J."/>
            <person name="Amann R."/>
            <person name="Jetten M.S.M."/>
            <person name="Mascher T."/>
            <person name="Medema M.H."/>
            <person name="Devos D.P."/>
            <person name="Kaster A.-K."/>
            <person name="Ovreas L."/>
            <person name="Rohde M."/>
            <person name="Galperin M.Y."/>
            <person name="Jogler C."/>
        </authorList>
    </citation>
    <scope>NUCLEOTIDE SEQUENCE [LARGE SCALE GENOMIC DNA]</scope>
    <source>
        <strain evidence="4 5">Mal4</strain>
    </source>
</reference>
<dbReference type="PANTHER" id="PTHR42743:SF10">
    <property type="entry name" value="D-ALANINE AMINOTRANSFERASE"/>
    <property type="match status" value="1"/>
</dbReference>
<dbReference type="FunFam" id="3.20.10.10:FF:000002">
    <property type="entry name" value="D-alanine aminotransferase"/>
    <property type="match status" value="1"/>
</dbReference>
<sequence length="294" mass="32457">MNQPSPLASWNGEVMPLSEVRVSVLDRAFLFGDAIYEALRVYEGRPFLLDEHMARLRRSLDQIRIETDVDHISRRILELLERQPVRDGLIYLQVTRGEAPRTHYFPANPTEPNELIYVSPLEDDPHAEHRKTGVGVVTFDDLRWKRCDIKSVNLLGNCLAAQAAREAGCAEAILVSADGTITEGSHTSLFGVRDGAVMTAPLARNILPGITRNLVVQLANRADIPIREEPLSRDRLPEVDELFLTGTTAEVLPVTRVDDRPVGSGQPGKVTCQIAAAYRGYVADWLAGDASPSS</sequence>
<dbReference type="EC" id="2.6.1.21" evidence="4"/>
<dbReference type="GO" id="GO:0008652">
    <property type="term" value="P:amino acid biosynthetic process"/>
    <property type="evidence" value="ECO:0007669"/>
    <property type="project" value="UniProtKB-ARBA"/>
</dbReference>
<evidence type="ECO:0000256" key="2">
    <source>
        <dbReference type="ARBA" id="ARBA00009320"/>
    </source>
</evidence>
<dbReference type="EMBL" id="CP036275">
    <property type="protein sequence ID" value="QDU36909.1"/>
    <property type="molecule type" value="Genomic_DNA"/>
</dbReference>
<proteinExistence type="inferred from homology"/>
<dbReference type="AlphaFoldDB" id="A0A517Z351"/>
<keyword evidence="4" id="KW-0032">Aminotransferase</keyword>
<dbReference type="GO" id="GO:0047810">
    <property type="term" value="F:D-alanine-2-oxoglutarate aminotransferase activity"/>
    <property type="evidence" value="ECO:0007669"/>
    <property type="project" value="UniProtKB-EC"/>
</dbReference>
<dbReference type="PANTHER" id="PTHR42743">
    <property type="entry name" value="AMINO-ACID AMINOTRANSFERASE"/>
    <property type="match status" value="1"/>
</dbReference>
<dbReference type="InterPro" id="IPR036038">
    <property type="entry name" value="Aminotransferase-like"/>
</dbReference>
<gene>
    <name evidence="4" type="primary">dat</name>
    <name evidence="4" type="ORF">Mal4_12100</name>
</gene>
<evidence type="ECO:0000313" key="5">
    <source>
        <dbReference type="Proteomes" id="UP000320496"/>
    </source>
</evidence>
<dbReference type="InterPro" id="IPR043132">
    <property type="entry name" value="BCAT-like_C"/>
</dbReference>
<evidence type="ECO:0000313" key="4">
    <source>
        <dbReference type="EMBL" id="QDU36909.1"/>
    </source>
</evidence>
<dbReference type="InterPro" id="IPR001544">
    <property type="entry name" value="Aminotrans_IV"/>
</dbReference>
<dbReference type="InterPro" id="IPR050571">
    <property type="entry name" value="Class-IV_PLP-Dep_Aminotrnsfr"/>
</dbReference>
<organism evidence="4 5">
    <name type="scientific">Maioricimonas rarisocia</name>
    <dbReference type="NCBI Taxonomy" id="2528026"/>
    <lineage>
        <taxon>Bacteria</taxon>
        <taxon>Pseudomonadati</taxon>
        <taxon>Planctomycetota</taxon>
        <taxon>Planctomycetia</taxon>
        <taxon>Planctomycetales</taxon>
        <taxon>Planctomycetaceae</taxon>
        <taxon>Maioricimonas</taxon>
    </lineage>
</organism>
<evidence type="ECO:0000256" key="3">
    <source>
        <dbReference type="ARBA" id="ARBA00022898"/>
    </source>
</evidence>
<comment type="cofactor">
    <cofactor evidence="1">
        <name>pyridoxal 5'-phosphate</name>
        <dbReference type="ChEBI" id="CHEBI:597326"/>
    </cofactor>
</comment>
<evidence type="ECO:0000256" key="1">
    <source>
        <dbReference type="ARBA" id="ARBA00001933"/>
    </source>
</evidence>
<dbReference type="Gene3D" id="3.20.10.10">
    <property type="entry name" value="D-amino Acid Aminotransferase, subunit A, domain 2"/>
    <property type="match status" value="1"/>
</dbReference>